<name>A0ABR6WQ60_9FIRM</name>
<sequence length="46" mass="5401">MNEIMTNSELFEKFAKEVMQLETQGQIDSFVNTFIYAMIGLIYSFK</sequence>
<comment type="caution">
    <text evidence="1">The sequence shown here is derived from an EMBL/GenBank/DDBJ whole genome shotgun (WGS) entry which is preliminary data.</text>
</comment>
<evidence type="ECO:0000313" key="1">
    <source>
        <dbReference type="EMBL" id="MBC3798590.1"/>
    </source>
</evidence>
<proteinExistence type="predicted"/>
<accession>A0ABR6WQ60</accession>
<evidence type="ECO:0008006" key="3">
    <source>
        <dbReference type="Google" id="ProtNLM"/>
    </source>
</evidence>
<dbReference type="Proteomes" id="UP000653358">
    <property type="component" value="Unassembled WGS sequence"/>
</dbReference>
<reference evidence="1 2" key="1">
    <citation type="journal article" date="2020" name="mSystems">
        <title>Defining Genomic and Predicted Metabolic Features of the Acetobacterium Genus.</title>
        <authorList>
            <person name="Ross D.E."/>
            <person name="Marshall C.W."/>
            <person name="Gulliver D."/>
            <person name="May H.D."/>
            <person name="Norman R.S."/>
        </authorList>
    </citation>
    <scope>NUCLEOTIDE SEQUENCE [LARGE SCALE GENOMIC DNA]</scope>
    <source>
        <strain evidence="1 2">DSM 9173</strain>
    </source>
</reference>
<dbReference type="EMBL" id="WJBB01000038">
    <property type="protein sequence ID" value="MBC3798590.1"/>
    <property type="molecule type" value="Genomic_DNA"/>
</dbReference>
<gene>
    <name evidence="1" type="ORF">GH807_16335</name>
</gene>
<evidence type="ECO:0000313" key="2">
    <source>
        <dbReference type="Proteomes" id="UP000653358"/>
    </source>
</evidence>
<protein>
    <recommendedName>
        <fullName evidence="3">Phage protein</fullName>
    </recommendedName>
</protein>
<organism evidence="1 2">
    <name type="scientific">Acetobacterium tundrae</name>
    <dbReference type="NCBI Taxonomy" id="132932"/>
    <lineage>
        <taxon>Bacteria</taxon>
        <taxon>Bacillati</taxon>
        <taxon>Bacillota</taxon>
        <taxon>Clostridia</taxon>
        <taxon>Eubacteriales</taxon>
        <taxon>Eubacteriaceae</taxon>
        <taxon>Acetobacterium</taxon>
    </lineage>
</organism>
<keyword evidence="2" id="KW-1185">Reference proteome</keyword>
<dbReference type="RefSeq" id="WP_186843881.1">
    <property type="nucleotide sequence ID" value="NZ_RXYB01000011.1"/>
</dbReference>